<dbReference type="RefSeq" id="WP_051514826.1">
    <property type="nucleotide sequence ID" value="NZ_AZQP01000004.1"/>
</dbReference>
<gene>
    <name evidence="1" type="ORF">Q428_02385</name>
</gene>
<evidence type="ECO:0000313" key="1">
    <source>
        <dbReference type="EMBL" id="EYE89496.1"/>
    </source>
</evidence>
<evidence type="ECO:0000313" key="2">
    <source>
        <dbReference type="Proteomes" id="UP000019681"/>
    </source>
</evidence>
<reference evidence="1 2" key="1">
    <citation type="journal article" date="2014" name="Genome Announc.">
        <title>Draft Genome Sequence of Fervidicella metallireducens Strain AeBT, an Iron-Reducing Thermoanaerobe from the Great Artesian Basin.</title>
        <authorList>
            <person name="Patel B.K."/>
        </authorList>
    </citation>
    <scope>NUCLEOTIDE SEQUENCE [LARGE SCALE GENOMIC DNA]</scope>
    <source>
        <strain evidence="1 2">AeB</strain>
    </source>
</reference>
<proteinExistence type="predicted"/>
<name>A0A017RY43_9CLOT</name>
<sequence length="134" mass="15300">MNQIKIKYISSNLPKSCFLTENQMKTLDIKDNLKTITLKFGSLLIDADITVLEKDDEDTIKLSEDLKNLIHLPENMVMQVRILKEDTLELGPYIGVFISSVKAAIMGEGKGDSVYEKLSNATRQLKYMQLLFLW</sequence>
<comment type="caution">
    <text evidence="1">The sequence shown here is derived from an EMBL/GenBank/DDBJ whole genome shotgun (WGS) entry which is preliminary data.</text>
</comment>
<dbReference type="STRING" id="1403537.Q428_02385"/>
<dbReference type="Proteomes" id="UP000019681">
    <property type="component" value="Unassembled WGS sequence"/>
</dbReference>
<accession>A0A017RY43</accession>
<organism evidence="1 2">
    <name type="scientific">Fervidicella metallireducens AeB</name>
    <dbReference type="NCBI Taxonomy" id="1403537"/>
    <lineage>
        <taxon>Bacteria</taxon>
        <taxon>Bacillati</taxon>
        <taxon>Bacillota</taxon>
        <taxon>Clostridia</taxon>
        <taxon>Eubacteriales</taxon>
        <taxon>Clostridiaceae</taxon>
        <taxon>Fervidicella</taxon>
    </lineage>
</organism>
<protein>
    <submittedName>
        <fullName evidence="1">Uncharacterized protein</fullName>
    </submittedName>
</protein>
<dbReference type="EMBL" id="AZQP01000004">
    <property type="protein sequence ID" value="EYE89496.1"/>
    <property type="molecule type" value="Genomic_DNA"/>
</dbReference>
<keyword evidence="2" id="KW-1185">Reference proteome</keyword>
<dbReference type="AlphaFoldDB" id="A0A017RY43"/>